<dbReference type="GO" id="GO:0006744">
    <property type="term" value="P:ubiquinone biosynthetic process"/>
    <property type="evidence" value="ECO:0007669"/>
    <property type="project" value="UniProtKB-UniRule"/>
</dbReference>
<dbReference type="KEGG" id="tbg:TbgDal_VII4350"/>
<dbReference type="PANTHER" id="PTHR21427">
    <property type="entry name" value="UBIQUINONE BIOSYNTHESIS PROTEIN COQ9, MITOCHONDRIAL"/>
    <property type="match status" value="1"/>
</dbReference>
<comment type="subcellular location">
    <subcellularLocation>
        <location evidence="1">Mitochondrion</location>
    </subcellularLocation>
</comment>
<dbReference type="InterPro" id="IPR012762">
    <property type="entry name" value="Ubiq_biosynth_COQ9"/>
</dbReference>
<keyword evidence="1" id="KW-0446">Lipid-binding</keyword>
<reference evidence="3" key="1">
    <citation type="journal article" date="2010" name="PLoS Negl. Trop. Dis.">
        <title>The genome sequence of Trypanosoma brucei gambiense, causative agent of chronic human african trypanosomiasis.</title>
        <authorList>
            <person name="Jackson A.P."/>
            <person name="Sanders M."/>
            <person name="Berry A."/>
            <person name="McQuillan J."/>
            <person name="Aslett M.A."/>
            <person name="Quail M.A."/>
            <person name="Chukualim B."/>
            <person name="Capewell P."/>
            <person name="MacLeod A."/>
            <person name="Melville S.E."/>
            <person name="Gibson W."/>
            <person name="Barry J.D."/>
            <person name="Berriman M."/>
            <person name="Hertz-Fowler C."/>
        </authorList>
    </citation>
    <scope>NUCLEOTIDE SEQUENCE [LARGE SCALE GENOMIC DNA]</scope>
    <source>
        <strain evidence="3">MHOM/CI/86/DAL972</strain>
    </source>
</reference>
<proteinExistence type="inferred from homology"/>
<accession>C9ZSX3</accession>
<dbReference type="OrthoDB" id="619536at2759"/>
<dbReference type="GeneID" id="23862648"/>
<comment type="similarity">
    <text evidence="1">Belongs to the COQ9 family.</text>
</comment>
<keyword evidence="1" id="KW-0831">Ubiquinone biosynthesis</keyword>
<dbReference type="PANTHER" id="PTHR21427:SF19">
    <property type="entry name" value="UBIQUINONE BIOSYNTHESIS PROTEIN COQ9, MITOCHONDRIAL"/>
    <property type="match status" value="1"/>
</dbReference>
<dbReference type="RefSeq" id="XP_011774788.1">
    <property type="nucleotide sequence ID" value="XM_011776486.1"/>
</dbReference>
<keyword evidence="1" id="KW-0496">Mitochondrion</keyword>
<dbReference type="GO" id="GO:0005743">
    <property type="term" value="C:mitochondrial inner membrane"/>
    <property type="evidence" value="ECO:0007669"/>
    <property type="project" value="TreeGrafter"/>
</dbReference>
<organism evidence="2 3">
    <name type="scientific">Trypanosoma brucei gambiense (strain MHOM/CI/86/DAL972)</name>
    <dbReference type="NCBI Taxonomy" id="679716"/>
    <lineage>
        <taxon>Eukaryota</taxon>
        <taxon>Discoba</taxon>
        <taxon>Euglenozoa</taxon>
        <taxon>Kinetoplastea</taxon>
        <taxon>Metakinetoplastina</taxon>
        <taxon>Trypanosomatida</taxon>
        <taxon>Trypanosomatidae</taxon>
        <taxon>Trypanosoma</taxon>
    </lineage>
</organism>
<comment type="function">
    <text evidence="1">Membrane-associated protein that warps the membrane surface to access and bind aromatic isoprenes with high specificity, including ubiquinone (CoQ) isoprene intermediates and presents them directly to Coq7, therefore facilitating the Coq7-mediated hydroxylase step. Participates in the biosynthesis of coenzyme Q, also named ubiquinone, an essential lipid-soluble electron transporter for aerobic cellular respiration.</text>
</comment>
<sequence>MVFLLSAWLPTFRTYFSLFSTIAWQVMEGMLLDAVSKSMVAEGAKLVPKYGVRNSALMSLSVNALKGNPTYDKARTLSNRELSRLFPRGFSIAVVEHIVASSNQTAHLRLEERFSKYAILSTVAKNSDTYQLGCYKPPGVREVVSEAMDSKFSALLPYCEHWAEAVALECLPSNTPFAAKLALEFIDTTCYYAERMRSLGSVVEAGNILLQSRISDPFAAEPHSIGVSGGVKKGEKNDAFWQKFATTVPLSSGPHASHGMLGYEWYVLRMKVGAILSLGMLSFMGEKSRSRLETKSMVRSIICGIL</sequence>
<evidence type="ECO:0000313" key="2">
    <source>
        <dbReference type="EMBL" id="CBH12508.1"/>
    </source>
</evidence>
<comment type="pathway">
    <text evidence="1">Cofactor biosynthesis; ubiquinone biosynthesis.</text>
</comment>
<dbReference type="AlphaFoldDB" id="C9ZSX3"/>
<dbReference type="VEuPathDB" id="TriTrypDB:Tbg972.7.4350"/>
<evidence type="ECO:0000256" key="1">
    <source>
        <dbReference type="RuleBase" id="RU366063"/>
    </source>
</evidence>
<protein>
    <recommendedName>
        <fullName evidence="1">Ubiquinone biosynthesis protein</fullName>
    </recommendedName>
</protein>
<dbReference type="GO" id="GO:0008289">
    <property type="term" value="F:lipid binding"/>
    <property type="evidence" value="ECO:0007669"/>
    <property type="project" value="UniProtKB-UniRule"/>
</dbReference>
<name>C9ZSX3_TRYB9</name>
<dbReference type="Proteomes" id="UP000002316">
    <property type="component" value="Chromosome 7"/>
</dbReference>
<evidence type="ECO:0000313" key="3">
    <source>
        <dbReference type="Proteomes" id="UP000002316"/>
    </source>
</evidence>
<dbReference type="UniPathway" id="UPA00232"/>
<dbReference type="EMBL" id="FN554970">
    <property type="protein sequence ID" value="CBH12508.1"/>
    <property type="molecule type" value="Genomic_DNA"/>
</dbReference>
<gene>
    <name evidence="2" type="ORF">TbgDal_VII4350</name>
</gene>